<protein>
    <submittedName>
        <fullName evidence="2">Uncharacterized protein</fullName>
    </submittedName>
</protein>
<evidence type="ECO:0000313" key="2">
    <source>
        <dbReference type="EMBL" id="KHN97791.1"/>
    </source>
</evidence>
<dbReference type="AlphaFoldDB" id="A0A0B2WP29"/>
<keyword evidence="1" id="KW-0732">Signal</keyword>
<dbReference type="STRING" id="1081103.A0A0B2WP29"/>
<dbReference type="OrthoDB" id="4935409at2759"/>
<evidence type="ECO:0000313" key="3">
    <source>
        <dbReference type="Proteomes" id="UP000030816"/>
    </source>
</evidence>
<sequence length="145" mass="15773">MKYSMLSVAAFVAFSLGSPAYYFDDEGVYPADAGDAIVTNYLDQAVDVVKVPGGPSRRIWPRSRASFPGGFSADLKINEQVEVSYSSGDEHTFNYQVKPIGGGFQGCIHVRPSGCDPIRWCSGQGDSRQVTCREGTQLPIYLTYG</sequence>
<dbReference type="GeneID" id="63738635"/>
<keyword evidence="3" id="KW-1185">Reference proteome</keyword>
<feature type="signal peptide" evidence="1">
    <location>
        <begin position="1"/>
        <end position="20"/>
    </location>
</feature>
<feature type="chain" id="PRO_5002078387" evidence="1">
    <location>
        <begin position="21"/>
        <end position="145"/>
    </location>
</feature>
<organism evidence="2 3">
    <name type="scientific">Metarhizium album (strain ARSEF 1941)</name>
    <dbReference type="NCBI Taxonomy" id="1081103"/>
    <lineage>
        <taxon>Eukaryota</taxon>
        <taxon>Fungi</taxon>
        <taxon>Dikarya</taxon>
        <taxon>Ascomycota</taxon>
        <taxon>Pezizomycotina</taxon>
        <taxon>Sordariomycetes</taxon>
        <taxon>Hypocreomycetidae</taxon>
        <taxon>Hypocreales</taxon>
        <taxon>Clavicipitaceae</taxon>
        <taxon>Metarhizium</taxon>
    </lineage>
</organism>
<dbReference type="RefSeq" id="XP_040678857.1">
    <property type="nucleotide sequence ID" value="XM_040822978.1"/>
</dbReference>
<name>A0A0B2WP29_METAS</name>
<reference evidence="2 3" key="1">
    <citation type="journal article" date="2014" name="Proc. Natl. Acad. Sci. U.S.A.">
        <title>Trajectory and genomic determinants of fungal-pathogen speciation and host adaptation.</title>
        <authorList>
            <person name="Hu X."/>
            <person name="Xiao G."/>
            <person name="Zheng P."/>
            <person name="Shang Y."/>
            <person name="Su Y."/>
            <person name="Zhang X."/>
            <person name="Liu X."/>
            <person name="Zhan S."/>
            <person name="St Leger R.J."/>
            <person name="Wang C."/>
        </authorList>
    </citation>
    <scope>NUCLEOTIDE SEQUENCE [LARGE SCALE GENOMIC DNA]</scope>
    <source>
        <strain evidence="2 3">ARSEF 1941</strain>
    </source>
</reference>
<proteinExistence type="predicted"/>
<gene>
    <name evidence="2" type="ORF">MAM_04180</name>
</gene>
<accession>A0A0B2WP29</accession>
<dbReference type="EMBL" id="AZHE01000009">
    <property type="protein sequence ID" value="KHN97791.1"/>
    <property type="molecule type" value="Genomic_DNA"/>
</dbReference>
<dbReference type="HOGENOM" id="CLU_120099_0_0_1"/>
<dbReference type="Proteomes" id="UP000030816">
    <property type="component" value="Unassembled WGS sequence"/>
</dbReference>
<evidence type="ECO:0000256" key="1">
    <source>
        <dbReference type="SAM" id="SignalP"/>
    </source>
</evidence>
<comment type="caution">
    <text evidence="2">The sequence shown here is derived from an EMBL/GenBank/DDBJ whole genome shotgun (WGS) entry which is preliminary data.</text>
</comment>